<sequence length="63" mass="7235">MAKCDGQEQFLTTTPSYDVNMDEIKNWLGMIGGDQAPWLPKMPVSTSMLRLQIIDVYELQWLS</sequence>
<comment type="caution">
    <text evidence="1">The sequence shown here is derived from an EMBL/GenBank/DDBJ whole genome shotgun (WGS) entry which is preliminary data.</text>
</comment>
<gene>
    <name evidence="1" type="ORF">H2198_002630</name>
</gene>
<evidence type="ECO:0000313" key="1">
    <source>
        <dbReference type="EMBL" id="KAJ9660322.1"/>
    </source>
</evidence>
<protein>
    <submittedName>
        <fullName evidence="1">Uncharacterized protein</fullName>
    </submittedName>
</protein>
<dbReference type="Proteomes" id="UP001172386">
    <property type="component" value="Unassembled WGS sequence"/>
</dbReference>
<accession>A0ACC3ADN3</accession>
<reference evidence="1" key="1">
    <citation type="submission" date="2022-10" db="EMBL/GenBank/DDBJ databases">
        <title>Culturing micro-colonial fungi from biological soil crusts in the Mojave desert and describing Neophaeococcomyces mojavensis, and introducing the new genera and species Taxawa tesnikishii.</title>
        <authorList>
            <person name="Kurbessoian T."/>
            <person name="Stajich J.E."/>
        </authorList>
    </citation>
    <scope>NUCLEOTIDE SEQUENCE</scope>
    <source>
        <strain evidence="1">JES_112</strain>
    </source>
</reference>
<dbReference type="EMBL" id="JAPDRQ010000032">
    <property type="protein sequence ID" value="KAJ9660322.1"/>
    <property type="molecule type" value="Genomic_DNA"/>
</dbReference>
<evidence type="ECO:0000313" key="2">
    <source>
        <dbReference type="Proteomes" id="UP001172386"/>
    </source>
</evidence>
<name>A0ACC3ADN3_9EURO</name>
<keyword evidence="2" id="KW-1185">Reference proteome</keyword>
<organism evidence="1 2">
    <name type="scientific">Neophaeococcomyces mojaviensis</name>
    <dbReference type="NCBI Taxonomy" id="3383035"/>
    <lineage>
        <taxon>Eukaryota</taxon>
        <taxon>Fungi</taxon>
        <taxon>Dikarya</taxon>
        <taxon>Ascomycota</taxon>
        <taxon>Pezizomycotina</taxon>
        <taxon>Eurotiomycetes</taxon>
        <taxon>Chaetothyriomycetidae</taxon>
        <taxon>Chaetothyriales</taxon>
        <taxon>Chaetothyriales incertae sedis</taxon>
        <taxon>Neophaeococcomyces</taxon>
    </lineage>
</organism>
<proteinExistence type="predicted"/>